<evidence type="ECO:0000256" key="3">
    <source>
        <dbReference type="ARBA" id="ARBA00022840"/>
    </source>
</evidence>
<dbReference type="InterPro" id="IPR014001">
    <property type="entry name" value="Helicase_ATP-bd"/>
</dbReference>
<dbReference type="GO" id="GO:0005524">
    <property type="term" value="F:ATP binding"/>
    <property type="evidence" value="ECO:0007669"/>
    <property type="project" value="UniProtKB-KW"/>
</dbReference>
<keyword evidence="2" id="KW-0378">Hydrolase</keyword>
<dbReference type="PROSITE" id="PS51192">
    <property type="entry name" value="HELICASE_ATP_BIND_1"/>
    <property type="match status" value="1"/>
</dbReference>
<dbReference type="InterPro" id="IPR000330">
    <property type="entry name" value="SNF2_N"/>
</dbReference>
<feature type="compositionally biased region" description="Basic and acidic residues" evidence="4">
    <location>
        <begin position="58"/>
        <end position="68"/>
    </location>
</feature>
<protein>
    <submittedName>
        <fullName evidence="7">Uncharacterized protein</fullName>
    </submittedName>
</protein>
<evidence type="ECO:0000313" key="8">
    <source>
        <dbReference type="Proteomes" id="UP000620104"/>
    </source>
</evidence>
<dbReference type="SMART" id="SM00490">
    <property type="entry name" value="HELICc"/>
    <property type="match status" value="1"/>
</dbReference>
<dbReference type="SUPFAM" id="SSF52540">
    <property type="entry name" value="P-loop containing nucleoside triphosphate hydrolases"/>
    <property type="match status" value="2"/>
</dbReference>
<feature type="domain" description="Helicase ATP-binding" evidence="5">
    <location>
        <begin position="285"/>
        <end position="500"/>
    </location>
</feature>
<dbReference type="GO" id="GO:0005634">
    <property type="term" value="C:nucleus"/>
    <property type="evidence" value="ECO:0007669"/>
    <property type="project" value="TreeGrafter"/>
</dbReference>
<accession>A0A8H3YDN2</accession>
<proteinExistence type="predicted"/>
<comment type="caution">
    <text evidence="7">The sequence shown here is derived from an EMBL/GenBank/DDBJ whole genome shotgun (WGS) entry which is preliminary data.</text>
</comment>
<dbReference type="Pfam" id="PF00271">
    <property type="entry name" value="Helicase_C"/>
    <property type="match status" value="1"/>
</dbReference>
<name>A0A8H3YDN2_9TREE</name>
<dbReference type="OrthoDB" id="423559at2759"/>
<dbReference type="GO" id="GO:0006281">
    <property type="term" value="P:DNA repair"/>
    <property type="evidence" value="ECO:0007669"/>
    <property type="project" value="TreeGrafter"/>
</dbReference>
<dbReference type="EMBL" id="BLZA01000007">
    <property type="protein sequence ID" value="GHJ84447.1"/>
    <property type="molecule type" value="Genomic_DNA"/>
</dbReference>
<dbReference type="GO" id="GO:0008094">
    <property type="term" value="F:ATP-dependent activity, acting on DNA"/>
    <property type="evidence" value="ECO:0007669"/>
    <property type="project" value="TreeGrafter"/>
</dbReference>
<dbReference type="InterPro" id="IPR038718">
    <property type="entry name" value="SNF2-like_sf"/>
</dbReference>
<feature type="domain" description="Helicase C-terminal" evidence="6">
    <location>
        <begin position="707"/>
        <end position="870"/>
    </location>
</feature>
<reference evidence="7" key="1">
    <citation type="submission" date="2020-07" db="EMBL/GenBank/DDBJ databases">
        <title>Draft Genome Sequence of a Deep-Sea Yeast, Naganishia (Cryptococcus) liquefaciens strain N6.</title>
        <authorList>
            <person name="Han Y.W."/>
            <person name="Kajitani R."/>
            <person name="Morimoto H."/>
            <person name="Parhat M."/>
            <person name="Tsubouchi H."/>
            <person name="Bakenova O."/>
            <person name="Ogata M."/>
            <person name="Argunhan B."/>
            <person name="Aoki R."/>
            <person name="Kajiwara S."/>
            <person name="Itoh T."/>
            <person name="Iwasaki H."/>
        </authorList>
    </citation>
    <scope>NUCLEOTIDE SEQUENCE</scope>
    <source>
        <strain evidence="7">N6</strain>
    </source>
</reference>
<gene>
    <name evidence="7" type="ORF">NliqN6_0849</name>
</gene>
<evidence type="ECO:0000256" key="1">
    <source>
        <dbReference type="ARBA" id="ARBA00022741"/>
    </source>
</evidence>
<dbReference type="CDD" id="cd18008">
    <property type="entry name" value="DEXDc_SHPRH-like"/>
    <property type="match status" value="1"/>
</dbReference>
<dbReference type="InterPro" id="IPR050628">
    <property type="entry name" value="SNF2_RAD54_helicase_TF"/>
</dbReference>
<dbReference type="Proteomes" id="UP000620104">
    <property type="component" value="Unassembled WGS sequence"/>
</dbReference>
<dbReference type="PANTHER" id="PTHR45626">
    <property type="entry name" value="TRANSCRIPTION TERMINATION FACTOR 2-RELATED"/>
    <property type="match status" value="1"/>
</dbReference>
<dbReference type="InterPro" id="IPR049730">
    <property type="entry name" value="SNF2/RAD54-like_C"/>
</dbReference>
<dbReference type="GO" id="GO:0016787">
    <property type="term" value="F:hydrolase activity"/>
    <property type="evidence" value="ECO:0007669"/>
    <property type="project" value="UniProtKB-KW"/>
</dbReference>
<dbReference type="Gene3D" id="3.40.50.10810">
    <property type="entry name" value="Tandem AAA-ATPase domain"/>
    <property type="match status" value="1"/>
</dbReference>
<feature type="region of interest" description="Disordered" evidence="4">
    <location>
        <begin position="393"/>
        <end position="430"/>
    </location>
</feature>
<dbReference type="CDD" id="cd18793">
    <property type="entry name" value="SF2_C_SNF"/>
    <property type="match status" value="1"/>
</dbReference>
<feature type="region of interest" description="Disordered" evidence="4">
    <location>
        <begin position="51"/>
        <end position="132"/>
    </location>
</feature>
<dbReference type="AlphaFoldDB" id="A0A8H3YDN2"/>
<dbReference type="PROSITE" id="PS51194">
    <property type="entry name" value="HELICASE_CTER"/>
    <property type="match status" value="1"/>
</dbReference>
<evidence type="ECO:0000259" key="6">
    <source>
        <dbReference type="PROSITE" id="PS51194"/>
    </source>
</evidence>
<evidence type="ECO:0000256" key="4">
    <source>
        <dbReference type="SAM" id="MobiDB-lite"/>
    </source>
</evidence>
<keyword evidence="1" id="KW-0547">Nucleotide-binding</keyword>
<dbReference type="PANTHER" id="PTHR45626:SF14">
    <property type="entry name" value="ATP-DEPENDENT DNA HELICASE (EUROFUNG)"/>
    <property type="match status" value="1"/>
</dbReference>
<dbReference type="Pfam" id="PF00176">
    <property type="entry name" value="SNF2-rel_dom"/>
    <property type="match status" value="1"/>
</dbReference>
<evidence type="ECO:0000256" key="2">
    <source>
        <dbReference type="ARBA" id="ARBA00022801"/>
    </source>
</evidence>
<dbReference type="InterPro" id="IPR001650">
    <property type="entry name" value="Helicase_C-like"/>
</dbReference>
<evidence type="ECO:0000313" key="7">
    <source>
        <dbReference type="EMBL" id="GHJ84447.1"/>
    </source>
</evidence>
<feature type="compositionally biased region" description="Basic residues" evidence="4">
    <location>
        <begin position="421"/>
        <end position="430"/>
    </location>
</feature>
<organism evidence="7 8">
    <name type="scientific">Naganishia liquefaciens</name>
    <dbReference type="NCBI Taxonomy" id="104408"/>
    <lineage>
        <taxon>Eukaryota</taxon>
        <taxon>Fungi</taxon>
        <taxon>Dikarya</taxon>
        <taxon>Basidiomycota</taxon>
        <taxon>Agaricomycotina</taxon>
        <taxon>Tremellomycetes</taxon>
        <taxon>Filobasidiales</taxon>
        <taxon>Filobasidiaceae</taxon>
        <taxon>Naganishia</taxon>
    </lineage>
</organism>
<dbReference type="SMART" id="SM00487">
    <property type="entry name" value="DEXDc"/>
    <property type="match status" value="1"/>
</dbReference>
<keyword evidence="3" id="KW-0067">ATP-binding</keyword>
<dbReference type="Gene3D" id="3.40.50.300">
    <property type="entry name" value="P-loop containing nucleotide triphosphate hydrolases"/>
    <property type="match status" value="1"/>
</dbReference>
<feature type="compositionally biased region" description="Pro residues" evidence="4">
    <location>
        <begin position="123"/>
        <end position="132"/>
    </location>
</feature>
<dbReference type="InterPro" id="IPR027417">
    <property type="entry name" value="P-loop_NTPase"/>
</dbReference>
<sequence>MEALRQAISEEPVPVRVLSKPKGVVGRAHKVIDLESDDDTPQLLPPSAAQEFINLTDRPSKSQTRADDDFFGNVQSLPKPSSIRGPSKLQFDPRLIQPKTSAAYPIHQRPSSTYSSKGDPYAPFRPPGPANPPTQVGSDFNHYIRPTTGGFPSPARPGAAASTSHTGAFAYKSALTARQDWPANIANRFMPRVAPDHPVSASDSQNEETEDFAAALNNVQLQAADYDRVSSSEADEHMRELLSGAVGDGEEDTGGMQDGEDIVEGFVKGIRLMPHQVRGVKWMRQREKNKRYGGILADDMGLGKTVQTLARIVEGVATPSEIKAGYKGGTLIVAPLAVMEQWAKEAKSKTIPGRLKVTTHHGPHRTREPSKLEKFDIVITTFQTLASEHGAKTSFAASRSSDKKGDLSSDEEESDGDRFGKPLKKSVKKTTKKVGGPSALFGVKWLRIVIDEAQNIKNRNTKAAKAAVALQAKYRWCLTGTPIQNNVEELFSLFQFLRARPLDDWQLFRERIIAPVKEGRTKLAMKRLHAVLKAIMLRRTKDATIDGKPILNLPKRNVEVVSCFFDPAEREFYDAFEKKQELTFNKFLKAGTALSNYTSVLTMLLRLRQACCHPALVTASLDQDKDAINDSTLHKSDDQDADDLAAMLGGIGLEGGKQAKCDMCFSPIDNARDRHCEDCAPIARKARAQSEDVQGSGLPPSSAKIRMMLKLLQSIKTRSDGKEKTIIFSQFTSFLNLIEPFLRREGIKYVRYDGSMTNDKRQVALEAIKNDPRVAVILISFKAGSTGLNLTCCNNVILLDLWWNPALEDQAFDRAHRLGQKLDVNIFKLTIHESVEDRILTLQNVKRELAAAALSGQASKNMKLTLNDMIDLFRRNHRQDSPE</sequence>
<keyword evidence="8" id="KW-1185">Reference proteome</keyword>
<evidence type="ECO:0000259" key="5">
    <source>
        <dbReference type="PROSITE" id="PS51192"/>
    </source>
</evidence>